<reference evidence="1" key="1">
    <citation type="journal article" date="2023" name="Science">
        <title>Genome structures resolve the early diversification of teleost fishes.</title>
        <authorList>
            <person name="Parey E."/>
            <person name="Louis A."/>
            <person name="Montfort J."/>
            <person name="Bouchez O."/>
            <person name="Roques C."/>
            <person name="Iampietro C."/>
            <person name="Lluch J."/>
            <person name="Castinel A."/>
            <person name="Donnadieu C."/>
            <person name="Desvignes T."/>
            <person name="Floi Bucao C."/>
            <person name="Jouanno E."/>
            <person name="Wen M."/>
            <person name="Mejri S."/>
            <person name="Dirks R."/>
            <person name="Jansen H."/>
            <person name="Henkel C."/>
            <person name="Chen W.J."/>
            <person name="Zahm M."/>
            <person name="Cabau C."/>
            <person name="Klopp C."/>
            <person name="Thompson A.W."/>
            <person name="Robinson-Rechavi M."/>
            <person name="Braasch I."/>
            <person name="Lecointre G."/>
            <person name="Bobe J."/>
            <person name="Postlethwait J.H."/>
            <person name="Berthelot C."/>
            <person name="Roest Crollius H."/>
            <person name="Guiguen Y."/>
        </authorList>
    </citation>
    <scope>NUCLEOTIDE SEQUENCE</scope>
    <source>
        <strain evidence="1">WJC10195</strain>
    </source>
</reference>
<name>A0A9Q1FA25_SYNKA</name>
<keyword evidence="2" id="KW-1185">Reference proteome</keyword>
<gene>
    <name evidence="1" type="ORF">SKAU_G00216090</name>
</gene>
<dbReference type="Proteomes" id="UP001152622">
    <property type="component" value="Chromosome 7"/>
</dbReference>
<dbReference type="AlphaFoldDB" id="A0A9Q1FA25"/>
<evidence type="ECO:0000313" key="1">
    <source>
        <dbReference type="EMBL" id="KAJ8354042.1"/>
    </source>
</evidence>
<evidence type="ECO:0000313" key="2">
    <source>
        <dbReference type="Proteomes" id="UP001152622"/>
    </source>
</evidence>
<proteinExistence type="predicted"/>
<dbReference type="EMBL" id="JAINUF010000007">
    <property type="protein sequence ID" value="KAJ8354042.1"/>
    <property type="molecule type" value="Genomic_DNA"/>
</dbReference>
<comment type="caution">
    <text evidence="1">The sequence shown here is derived from an EMBL/GenBank/DDBJ whole genome shotgun (WGS) entry which is preliminary data.</text>
</comment>
<protein>
    <submittedName>
        <fullName evidence="1">Uncharacterized protein</fullName>
    </submittedName>
</protein>
<accession>A0A9Q1FA25</accession>
<organism evidence="1 2">
    <name type="scientific">Synaphobranchus kaupii</name>
    <name type="common">Kaup's arrowtooth eel</name>
    <dbReference type="NCBI Taxonomy" id="118154"/>
    <lineage>
        <taxon>Eukaryota</taxon>
        <taxon>Metazoa</taxon>
        <taxon>Chordata</taxon>
        <taxon>Craniata</taxon>
        <taxon>Vertebrata</taxon>
        <taxon>Euteleostomi</taxon>
        <taxon>Actinopterygii</taxon>
        <taxon>Neopterygii</taxon>
        <taxon>Teleostei</taxon>
        <taxon>Anguilliformes</taxon>
        <taxon>Synaphobranchidae</taxon>
        <taxon>Synaphobranchus</taxon>
    </lineage>
</organism>
<sequence>MRRTLSVRVSLGGAEAQPEDCMIPFPTVAASTARCQVTGYFFCKTGRGGKKAVELQPNEATACPEVTAS</sequence>